<proteinExistence type="predicted"/>
<evidence type="ECO:0000256" key="1">
    <source>
        <dbReference type="ARBA" id="ARBA00022737"/>
    </source>
</evidence>
<dbReference type="Gene3D" id="2.130.10.30">
    <property type="entry name" value="Regulator of chromosome condensation 1/beta-lactamase-inhibitor protein II"/>
    <property type="match status" value="4"/>
</dbReference>
<gene>
    <name evidence="4" type="ORF">EWH70_18560</name>
</gene>
<dbReference type="Proteomes" id="UP000292003">
    <property type="component" value="Unassembled WGS sequence"/>
</dbReference>
<dbReference type="OrthoDB" id="9796385at2"/>
<dbReference type="InterPro" id="IPR000408">
    <property type="entry name" value="Reg_chr_condens"/>
</dbReference>
<dbReference type="InterPro" id="IPR009091">
    <property type="entry name" value="RCC1/BLIP-II"/>
</dbReference>
<dbReference type="PANTHER" id="PTHR22872">
    <property type="entry name" value="BTK-BINDING PROTEIN-RELATED"/>
    <property type="match status" value="1"/>
</dbReference>
<reference evidence="4 5" key="1">
    <citation type="submission" date="2019-02" db="EMBL/GenBank/DDBJ databases">
        <title>Draft genome sequence of Amycolatopsis sp. 8-3EHSu isolated from roots of Suaeda maritima.</title>
        <authorList>
            <person name="Duangmal K."/>
            <person name="Chantavorakit T."/>
        </authorList>
    </citation>
    <scope>NUCLEOTIDE SEQUENCE [LARGE SCALE GENOMIC DNA]</scope>
    <source>
        <strain evidence="4 5">8-3EHSu</strain>
    </source>
</reference>
<organism evidence="4 5">
    <name type="scientific">Amycolatopsis suaedae</name>
    <dbReference type="NCBI Taxonomy" id="2510978"/>
    <lineage>
        <taxon>Bacteria</taxon>
        <taxon>Bacillati</taxon>
        <taxon>Actinomycetota</taxon>
        <taxon>Actinomycetes</taxon>
        <taxon>Pseudonocardiales</taxon>
        <taxon>Pseudonocardiaceae</taxon>
        <taxon>Amycolatopsis</taxon>
    </lineage>
</organism>
<comment type="caution">
    <text evidence="4">The sequence shown here is derived from an EMBL/GenBank/DDBJ whole genome shotgun (WGS) entry which is preliminary data.</text>
</comment>
<keyword evidence="1" id="KW-0677">Repeat</keyword>
<feature type="chain" id="PRO_5020823414" evidence="2">
    <location>
        <begin position="34"/>
        <end position="765"/>
    </location>
</feature>
<dbReference type="Pfam" id="PF00415">
    <property type="entry name" value="RCC1"/>
    <property type="match status" value="3"/>
</dbReference>
<dbReference type="EMBL" id="SFCC01000009">
    <property type="protein sequence ID" value="RZQ62283.1"/>
    <property type="molecule type" value="Genomic_DNA"/>
</dbReference>
<evidence type="ECO:0000256" key="2">
    <source>
        <dbReference type="SAM" id="SignalP"/>
    </source>
</evidence>
<dbReference type="PROSITE" id="PS50012">
    <property type="entry name" value="RCC1_3"/>
    <property type="match status" value="12"/>
</dbReference>
<dbReference type="AlphaFoldDB" id="A0A4Q7J7F6"/>
<name>A0A4Q7J7F6_9PSEU</name>
<dbReference type="Pfam" id="PF13540">
    <property type="entry name" value="RCC1_2"/>
    <property type="match status" value="3"/>
</dbReference>
<dbReference type="InterPro" id="IPR051625">
    <property type="entry name" value="Signaling_Regulatory_Domain"/>
</dbReference>
<accession>A0A4Q7J7F6</accession>
<sequence length="765" mass="74418">MSQANWTSRARWLGTALATVIVALGLTAPPAAAAGPPELTGATGIAGGRGHTCAVVGDGRVQCWGGNASGELGNGSTDRELSPVEVTGLAKVSAVTVGGDHTCALTLARTVYCWGANASGQLGDGTTTQRPAPVPVRGLVDVAAVAAGRNHTCAVKRDGTAHCWGANDRGQLGDATTTGRPLPAPVSGLTGVTDIEAADAFHTCALTADGSVYCWGWNQLGQLGDGKQNDPPDPNRANPTPTRVVGIAGATAVAVTGAANACALLAGGSVRCWGWNTFGQLGVGGTPSGSITDGTHSATPLTVLGLPPVTRISEASGTGQACAVTADDRLYCWGHNGLGQIGDGGNQHRSLPVQVLTGVRAVTGGADHTCALMAGTHSLRCWGHNNEGQLGDGTTANRPTPFPVLLASAVNRPTPAVVAGTGGAVAVGAGSGHTCAIVAGGAVKCWGANARGQLGTGSTGGPSTSPVTVAGLTGASAITAGLDHTCVIVAGGQVKCWGWNGFGQLGDGGYVTRPEPVTVSGVTGATAISAGSQHTCAVVAGAQTRCWGHNFVGSPVGVPGGSGGGPISQPVPVAVTGLTGATTVTVRRGHSCAVTAPDDQARCWGYGVNGQLGNGTPAAGPVPVPVSGGAGVSALAAGGDHGCLVAGGSVRCWGVNHFGQVGDGTTTTRMTPVPVGGLSGVTSVAAGSDHSCAVGTGGTVACWGWGAHGQLGNGSLIGSTTPVAVPGVSGAVSVSAGWRHSCAVLGTGGVTCWGGNESGQLGATA</sequence>
<evidence type="ECO:0000313" key="4">
    <source>
        <dbReference type="EMBL" id="RZQ62283.1"/>
    </source>
</evidence>
<dbReference type="InterPro" id="IPR058923">
    <property type="entry name" value="RCC1-like_dom"/>
</dbReference>
<dbReference type="PRINTS" id="PR00633">
    <property type="entry name" value="RCCNDNSATION"/>
</dbReference>
<dbReference type="RefSeq" id="WP_130476711.1">
    <property type="nucleotide sequence ID" value="NZ_SFCC01000009.1"/>
</dbReference>
<dbReference type="PANTHER" id="PTHR22872:SF2">
    <property type="entry name" value="INHIBITOR OF BRUTON TYROSINE KINASE"/>
    <property type="match status" value="1"/>
</dbReference>
<dbReference type="Pfam" id="PF25390">
    <property type="entry name" value="WD40_RLD"/>
    <property type="match status" value="1"/>
</dbReference>
<evidence type="ECO:0000259" key="3">
    <source>
        <dbReference type="Pfam" id="PF25390"/>
    </source>
</evidence>
<feature type="signal peptide" evidence="2">
    <location>
        <begin position="1"/>
        <end position="33"/>
    </location>
</feature>
<feature type="domain" description="RCC1-like" evidence="3">
    <location>
        <begin position="42"/>
        <end position="286"/>
    </location>
</feature>
<dbReference type="SUPFAM" id="SSF50985">
    <property type="entry name" value="RCC1/BLIP-II"/>
    <property type="match status" value="2"/>
</dbReference>
<evidence type="ECO:0000313" key="5">
    <source>
        <dbReference type="Proteomes" id="UP000292003"/>
    </source>
</evidence>
<keyword evidence="2" id="KW-0732">Signal</keyword>
<keyword evidence="5" id="KW-1185">Reference proteome</keyword>
<protein>
    <submittedName>
        <fullName evidence="4">RCC1 repeat-containing protein</fullName>
    </submittedName>
</protein>